<evidence type="ECO:0000256" key="6">
    <source>
        <dbReference type="ARBA" id="ARBA00023186"/>
    </source>
</evidence>
<keyword evidence="5 9" id="KW-0697">Rotamase</keyword>
<dbReference type="RefSeq" id="WP_120796467.1">
    <property type="nucleotide sequence ID" value="NZ_RBXL01000001.1"/>
</dbReference>
<dbReference type="PROSITE" id="PS50059">
    <property type="entry name" value="FKBP_PPIASE"/>
    <property type="match status" value="1"/>
</dbReference>
<dbReference type="Gene3D" id="3.10.50.40">
    <property type="match status" value="1"/>
</dbReference>
<dbReference type="GO" id="GO:0005737">
    <property type="term" value="C:cytoplasm"/>
    <property type="evidence" value="ECO:0007669"/>
    <property type="project" value="UniProtKB-SubCell"/>
</dbReference>
<evidence type="ECO:0000256" key="3">
    <source>
        <dbReference type="ARBA" id="ARBA00006577"/>
    </source>
</evidence>
<gene>
    <name evidence="11" type="ORF">BDD21_1319</name>
</gene>
<dbReference type="PANTHER" id="PTHR47861">
    <property type="entry name" value="FKBP-TYPE PEPTIDYL-PROLYL CIS-TRANS ISOMERASE SLYD"/>
    <property type="match status" value="1"/>
</dbReference>
<comment type="function">
    <text evidence="8">Also involved in hydrogenase metallocenter assembly, probably by participating in the nickel insertion step. This function in hydrogenase biosynthesis requires chaperone activity and the presence of the metal-binding domain, but not PPIase activity.</text>
</comment>
<dbReference type="EMBL" id="RBXL01000001">
    <property type="protein sequence ID" value="RKT43954.1"/>
    <property type="molecule type" value="Genomic_DNA"/>
</dbReference>
<dbReference type="InterPro" id="IPR001179">
    <property type="entry name" value="PPIase_FKBP_dom"/>
</dbReference>
<keyword evidence="7 9" id="KW-0413">Isomerase</keyword>
<proteinExistence type="inferred from homology"/>
<organism evidence="11 12">
    <name type="scientific">Thiocapsa rosea</name>
    <dbReference type="NCBI Taxonomy" id="69360"/>
    <lineage>
        <taxon>Bacteria</taxon>
        <taxon>Pseudomonadati</taxon>
        <taxon>Pseudomonadota</taxon>
        <taxon>Gammaproteobacteria</taxon>
        <taxon>Chromatiales</taxon>
        <taxon>Chromatiaceae</taxon>
        <taxon>Thiocapsa</taxon>
    </lineage>
</organism>
<keyword evidence="4" id="KW-0963">Cytoplasm</keyword>
<evidence type="ECO:0000313" key="11">
    <source>
        <dbReference type="EMBL" id="RKT43954.1"/>
    </source>
</evidence>
<evidence type="ECO:0000313" key="12">
    <source>
        <dbReference type="Proteomes" id="UP000274556"/>
    </source>
</evidence>
<name>A0A495V3T0_9GAMM</name>
<dbReference type="SUPFAM" id="SSF54534">
    <property type="entry name" value="FKBP-like"/>
    <property type="match status" value="1"/>
</dbReference>
<dbReference type="EC" id="5.2.1.8" evidence="9"/>
<sequence length="165" mass="17671">MTEQLISAGKLVALTYRIEDGQGNILEQTDIPVSYIHGGQNELIGGMGAAVDGRRAGDAVELVLGPDQGFGAYDPDLIFTDTLENVPTEFRFVGAEVQMENEAGETRQFHVTRIEDGKLILDGNHPLAGKTLRVHVRIEEVREPTHAELTADLGGGGMLPGGGLH</sequence>
<evidence type="ECO:0000256" key="7">
    <source>
        <dbReference type="ARBA" id="ARBA00023235"/>
    </source>
</evidence>
<evidence type="ECO:0000256" key="2">
    <source>
        <dbReference type="ARBA" id="ARBA00004496"/>
    </source>
</evidence>
<evidence type="ECO:0000256" key="5">
    <source>
        <dbReference type="ARBA" id="ARBA00023110"/>
    </source>
</evidence>
<dbReference type="InterPro" id="IPR046357">
    <property type="entry name" value="PPIase_dom_sf"/>
</dbReference>
<evidence type="ECO:0000256" key="8">
    <source>
        <dbReference type="ARBA" id="ARBA00037071"/>
    </source>
</evidence>
<evidence type="ECO:0000256" key="9">
    <source>
        <dbReference type="PROSITE-ProRule" id="PRU00277"/>
    </source>
</evidence>
<protein>
    <recommendedName>
        <fullName evidence="9">peptidylprolyl isomerase</fullName>
        <ecNumber evidence="9">5.2.1.8</ecNumber>
    </recommendedName>
</protein>
<dbReference type="OrthoDB" id="9808891at2"/>
<dbReference type="Proteomes" id="UP000274556">
    <property type="component" value="Unassembled WGS sequence"/>
</dbReference>
<reference evidence="11 12" key="1">
    <citation type="submission" date="2018-10" db="EMBL/GenBank/DDBJ databases">
        <title>Genomic Encyclopedia of Archaeal and Bacterial Type Strains, Phase II (KMG-II): from individual species to whole genera.</title>
        <authorList>
            <person name="Goeker M."/>
        </authorList>
    </citation>
    <scope>NUCLEOTIDE SEQUENCE [LARGE SCALE GENOMIC DNA]</scope>
    <source>
        <strain evidence="11 12">DSM 235</strain>
    </source>
</reference>
<evidence type="ECO:0000256" key="4">
    <source>
        <dbReference type="ARBA" id="ARBA00022490"/>
    </source>
</evidence>
<keyword evidence="12" id="KW-1185">Reference proteome</keyword>
<dbReference type="GO" id="GO:0042026">
    <property type="term" value="P:protein refolding"/>
    <property type="evidence" value="ECO:0007669"/>
    <property type="project" value="UniProtKB-ARBA"/>
</dbReference>
<feature type="domain" description="PPIase FKBP-type" evidence="10">
    <location>
        <begin position="9"/>
        <end position="87"/>
    </location>
</feature>
<comment type="similarity">
    <text evidence="3">Belongs to the FKBP-type PPIase family.</text>
</comment>
<dbReference type="AlphaFoldDB" id="A0A495V3T0"/>
<evidence type="ECO:0000259" key="10">
    <source>
        <dbReference type="PROSITE" id="PS50059"/>
    </source>
</evidence>
<dbReference type="PANTHER" id="PTHR47861:SF3">
    <property type="entry name" value="FKBP-TYPE PEPTIDYL-PROLYL CIS-TRANS ISOMERASE SLYD"/>
    <property type="match status" value="1"/>
</dbReference>
<comment type="subcellular location">
    <subcellularLocation>
        <location evidence="2">Cytoplasm</location>
    </subcellularLocation>
</comment>
<keyword evidence="6" id="KW-0143">Chaperone</keyword>
<dbReference type="GO" id="GO:0003755">
    <property type="term" value="F:peptidyl-prolyl cis-trans isomerase activity"/>
    <property type="evidence" value="ECO:0007669"/>
    <property type="project" value="UniProtKB-KW"/>
</dbReference>
<comment type="catalytic activity">
    <reaction evidence="1 9">
        <text>[protein]-peptidylproline (omega=180) = [protein]-peptidylproline (omega=0)</text>
        <dbReference type="Rhea" id="RHEA:16237"/>
        <dbReference type="Rhea" id="RHEA-COMP:10747"/>
        <dbReference type="Rhea" id="RHEA-COMP:10748"/>
        <dbReference type="ChEBI" id="CHEBI:83833"/>
        <dbReference type="ChEBI" id="CHEBI:83834"/>
        <dbReference type="EC" id="5.2.1.8"/>
    </reaction>
</comment>
<evidence type="ECO:0000256" key="1">
    <source>
        <dbReference type="ARBA" id="ARBA00000971"/>
    </source>
</evidence>
<comment type="caution">
    <text evidence="11">The sequence shown here is derived from an EMBL/GenBank/DDBJ whole genome shotgun (WGS) entry which is preliminary data.</text>
</comment>
<accession>A0A495V3T0</accession>